<evidence type="ECO:0000313" key="1">
    <source>
        <dbReference type="EMBL" id="MFE4107534.1"/>
    </source>
</evidence>
<dbReference type="PANTHER" id="PTHR40037:SF1">
    <property type="entry name" value="PHOSPHOESTERASE SAOUHSC_00951-RELATED"/>
    <property type="match status" value="1"/>
</dbReference>
<reference evidence="1 2" key="1">
    <citation type="submission" date="2024-10" db="EMBL/GenBank/DDBJ databases">
        <authorList>
            <person name="Ratan Roy A."/>
            <person name="Morales Sandoval P.H."/>
            <person name="De Los Santos Villalobos S."/>
            <person name="Chakraborty S."/>
            <person name="Mukherjee J."/>
        </authorList>
    </citation>
    <scope>NUCLEOTIDE SEQUENCE [LARGE SCALE GENOMIC DNA]</scope>
    <source>
        <strain evidence="1 2">S1</strain>
    </source>
</reference>
<dbReference type="SUPFAM" id="SSF55144">
    <property type="entry name" value="LigT-like"/>
    <property type="match status" value="1"/>
</dbReference>
<accession>A0ABW6IHP2</accession>
<name>A0ABW6IHP2_9CYAN</name>
<dbReference type="Pfam" id="PF13563">
    <property type="entry name" value="2_5_RNA_ligase2"/>
    <property type="match status" value="1"/>
</dbReference>
<evidence type="ECO:0000313" key="2">
    <source>
        <dbReference type="Proteomes" id="UP001600165"/>
    </source>
</evidence>
<dbReference type="PANTHER" id="PTHR40037">
    <property type="entry name" value="PHOSPHOESTERASE YJCG-RELATED"/>
    <property type="match status" value="1"/>
</dbReference>
<comment type="caution">
    <text evidence="1">The sequence shown here is derived from an EMBL/GenBank/DDBJ whole genome shotgun (WGS) entry which is preliminary data.</text>
</comment>
<dbReference type="EMBL" id="JBHZOL010000087">
    <property type="protein sequence ID" value="MFE4107534.1"/>
    <property type="molecule type" value="Genomic_DNA"/>
</dbReference>
<dbReference type="GO" id="GO:0016874">
    <property type="term" value="F:ligase activity"/>
    <property type="evidence" value="ECO:0007669"/>
    <property type="project" value="UniProtKB-KW"/>
</dbReference>
<organism evidence="1 2">
    <name type="scientific">Almyronema epifaneia S1</name>
    <dbReference type="NCBI Taxonomy" id="2991925"/>
    <lineage>
        <taxon>Bacteria</taxon>
        <taxon>Bacillati</taxon>
        <taxon>Cyanobacteriota</taxon>
        <taxon>Cyanophyceae</taxon>
        <taxon>Nodosilineales</taxon>
        <taxon>Nodosilineaceae</taxon>
        <taxon>Almyronema</taxon>
        <taxon>Almyronema epifaneia</taxon>
    </lineage>
</organism>
<proteinExistence type="predicted"/>
<protein>
    <submittedName>
        <fullName evidence="1">2'-5' RNA ligase family protein</fullName>
    </submittedName>
</protein>
<dbReference type="Gene3D" id="3.90.1140.10">
    <property type="entry name" value="Cyclic phosphodiesterase"/>
    <property type="match status" value="1"/>
</dbReference>
<dbReference type="InterPro" id="IPR050580">
    <property type="entry name" value="2H_phosphoesterase_YjcG-like"/>
</dbReference>
<dbReference type="RefSeq" id="WP_377966335.1">
    <property type="nucleotide sequence ID" value="NZ_JBHZOL010000087.1"/>
</dbReference>
<dbReference type="InterPro" id="IPR009097">
    <property type="entry name" value="Cyclic_Pdiesterase"/>
</dbReference>
<sequence>MKNNPKSARFFVALLPTQEICDYANEVKQYFSDRYDSRAAQKSPPHVTLQPPFDWQLSEISHLQSVLTQFARQQSSFNVELTGFGAFPPRVIYINVQRTPALMALQANLSDYLEQRLALVNERLKSRPFNPHLTIAFRDLKPTAFQQAWSEFEHKSVSFAFEAQQVTLLIHDNQGWKVHSQFQLSQT</sequence>
<dbReference type="Proteomes" id="UP001600165">
    <property type="component" value="Unassembled WGS sequence"/>
</dbReference>
<keyword evidence="1" id="KW-0436">Ligase</keyword>
<gene>
    <name evidence="1" type="ORF">ACFVKH_14675</name>
</gene>
<keyword evidence="2" id="KW-1185">Reference proteome</keyword>